<reference evidence="2" key="1">
    <citation type="submission" date="2016-12" db="EMBL/GenBank/DDBJ databases">
        <authorList>
            <person name="Moulin L."/>
        </authorList>
    </citation>
    <scope>NUCLEOTIDE SEQUENCE [LARGE SCALE GENOMIC DNA]</scope>
    <source>
        <strain evidence="2">STM 7183</strain>
    </source>
</reference>
<evidence type="ECO:0000313" key="3">
    <source>
        <dbReference type="Proteomes" id="UP000195569"/>
    </source>
</evidence>
<gene>
    <name evidence="2" type="ORF">BN2476_140014</name>
</gene>
<protein>
    <submittedName>
        <fullName evidence="2">Uncharacterized protein</fullName>
    </submittedName>
</protein>
<evidence type="ECO:0000313" key="2">
    <source>
        <dbReference type="EMBL" id="SIT37810.1"/>
    </source>
</evidence>
<dbReference type="EMBL" id="CYGY02000014">
    <property type="protein sequence ID" value="SIT37810.1"/>
    <property type="molecule type" value="Genomic_DNA"/>
</dbReference>
<sequence>MQRNHPSAVRSPARKADRHGSEIRRNVFQRRDDRRLIRIREATPQTGLLRPLRSVVRTLGLTPTRAPEPADHHVLLGLIAASEGVALIPSSLKSIARGYCSRPREIHHRIRLGRRVCASSAGPAVA</sequence>
<name>A0A1N7RRP6_9BURK</name>
<comment type="caution">
    <text evidence="2">The sequence shown here is derived from an EMBL/GenBank/DDBJ whole genome shotgun (WGS) entry which is preliminary data.</text>
</comment>
<feature type="compositionally biased region" description="Basic and acidic residues" evidence="1">
    <location>
        <begin position="14"/>
        <end position="27"/>
    </location>
</feature>
<keyword evidence="3" id="KW-1185">Reference proteome</keyword>
<feature type="region of interest" description="Disordered" evidence="1">
    <location>
        <begin position="1"/>
        <end position="27"/>
    </location>
</feature>
<dbReference type="Proteomes" id="UP000195569">
    <property type="component" value="Unassembled WGS sequence"/>
</dbReference>
<proteinExistence type="predicted"/>
<dbReference type="Gene3D" id="3.40.190.10">
    <property type="entry name" value="Periplasmic binding protein-like II"/>
    <property type="match status" value="1"/>
</dbReference>
<organism evidence="2 3">
    <name type="scientific">Paraburkholderia piptadeniae</name>
    <dbReference type="NCBI Taxonomy" id="1701573"/>
    <lineage>
        <taxon>Bacteria</taxon>
        <taxon>Pseudomonadati</taxon>
        <taxon>Pseudomonadota</taxon>
        <taxon>Betaproteobacteria</taxon>
        <taxon>Burkholderiales</taxon>
        <taxon>Burkholderiaceae</taxon>
        <taxon>Paraburkholderia</taxon>
    </lineage>
</organism>
<evidence type="ECO:0000256" key="1">
    <source>
        <dbReference type="SAM" id="MobiDB-lite"/>
    </source>
</evidence>
<accession>A0A1N7RRP6</accession>
<dbReference type="AlphaFoldDB" id="A0A1N7RRP6"/>